<dbReference type="Gramene" id="OIT01850">
    <property type="protein sequence ID" value="OIT01850"/>
    <property type="gene ID" value="A4A49_56799"/>
</dbReference>
<dbReference type="EMBL" id="MJEQ01037188">
    <property type="protein sequence ID" value="OIT01850.1"/>
    <property type="molecule type" value="Genomic_DNA"/>
</dbReference>
<evidence type="ECO:0000313" key="1">
    <source>
        <dbReference type="EMBL" id="OIT01850.1"/>
    </source>
</evidence>
<gene>
    <name evidence="1" type="ORF">A4A49_56799</name>
    <name evidence="2" type="ORF">A4A49_62279</name>
</gene>
<dbReference type="AlphaFoldDB" id="A0A1J6K233"/>
<evidence type="ECO:0000313" key="2">
    <source>
        <dbReference type="EMBL" id="OIT19192.1"/>
    </source>
</evidence>
<dbReference type="STRING" id="49451.A0A1J6K233"/>
<proteinExistence type="predicted"/>
<dbReference type="Proteomes" id="UP000187609">
    <property type="component" value="Unassembled WGS sequence"/>
</dbReference>
<organism evidence="2 3">
    <name type="scientific">Nicotiana attenuata</name>
    <name type="common">Coyote tobacco</name>
    <dbReference type="NCBI Taxonomy" id="49451"/>
    <lineage>
        <taxon>Eukaryota</taxon>
        <taxon>Viridiplantae</taxon>
        <taxon>Streptophyta</taxon>
        <taxon>Embryophyta</taxon>
        <taxon>Tracheophyta</taxon>
        <taxon>Spermatophyta</taxon>
        <taxon>Magnoliopsida</taxon>
        <taxon>eudicotyledons</taxon>
        <taxon>Gunneridae</taxon>
        <taxon>Pentapetalae</taxon>
        <taxon>asterids</taxon>
        <taxon>lamiids</taxon>
        <taxon>Solanales</taxon>
        <taxon>Solanaceae</taxon>
        <taxon>Nicotianoideae</taxon>
        <taxon>Nicotianeae</taxon>
        <taxon>Nicotiana</taxon>
    </lineage>
</organism>
<name>A0A1J6K233_NICAT</name>
<sequence length="100" mass="11710">MIQIFSILGNLESKKVRGPTLLKDIWKPPSGKIIDVPFDNRNQAIEKKGRKLASFHEIIARIQELTPLYVDIWKKFDNEEKKKFVNFVRKKFSIPKRGEA</sequence>
<accession>A0A1J6K233</accession>
<dbReference type="EMBL" id="MJEQ01009327">
    <property type="protein sequence ID" value="OIT19192.1"/>
    <property type="molecule type" value="Genomic_DNA"/>
</dbReference>
<evidence type="ECO:0000313" key="3">
    <source>
        <dbReference type="Proteomes" id="UP000187609"/>
    </source>
</evidence>
<feature type="non-terminal residue" evidence="2">
    <location>
        <position position="100"/>
    </location>
</feature>
<protein>
    <submittedName>
        <fullName evidence="2">Uncharacterized protein</fullName>
    </submittedName>
</protein>
<reference evidence="2 3" key="1">
    <citation type="submission" date="2016-11" db="EMBL/GenBank/DDBJ databases">
        <title>The genome of Nicotiana attenuata.</title>
        <authorList>
            <person name="Xu S."/>
            <person name="Brockmoeller T."/>
            <person name="Gaquerel E."/>
            <person name="Navarro A."/>
            <person name="Kuhl H."/>
            <person name="Gase K."/>
            <person name="Ling Z."/>
            <person name="Zhou W."/>
            <person name="Kreitzer C."/>
            <person name="Stanke M."/>
            <person name="Tang H."/>
            <person name="Lyons E."/>
            <person name="Pandey P."/>
            <person name="Pandey S.P."/>
            <person name="Timmermann B."/>
            <person name="Baldwin I.T."/>
        </authorList>
    </citation>
    <scope>NUCLEOTIDE SEQUENCE [LARGE SCALE GENOMIC DNA]</scope>
    <source>
        <strain evidence="3">cv. UT</strain>
        <strain evidence="2">UT</strain>
        <tissue evidence="2">Leaves</tissue>
    </source>
</reference>
<keyword evidence="3" id="KW-1185">Reference proteome</keyword>
<dbReference type="Gramene" id="OIT19192">
    <property type="protein sequence ID" value="OIT19192"/>
    <property type="gene ID" value="A4A49_62279"/>
</dbReference>
<comment type="caution">
    <text evidence="2">The sequence shown here is derived from an EMBL/GenBank/DDBJ whole genome shotgun (WGS) entry which is preliminary data.</text>
</comment>